<dbReference type="GO" id="GO:0016020">
    <property type="term" value="C:membrane"/>
    <property type="evidence" value="ECO:0007669"/>
    <property type="project" value="UniProtKB-SubCell"/>
</dbReference>
<dbReference type="Proteomes" id="UP000199069">
    <property type="component" value="Unassembled WGS sequence"/>
</dbReference>
<evidence type="ECO:0000256" key="3">
    <source>
        <dbReference type="ARBA" id="ARBA00022692"/>
    </source>
</evidence>
<accession>A0A0K3CF51</accession>
<dbReference type="PANTHER" id="PTHR43341:SF3">
    <property type="entry name" value="AMINO-ACID PERMEASE PB1C11.02-RELATED"/>
    <property type="match status" value="1"/>
</dbReference>
<proteinExistence type="predicted"/>
<feature type="transmembrane region" description="Helical" evidence="8">
    <location>
        <begin position="279"/>
        <end position="300"/>
    </location>
</feature>
<keyword evidence="5 8" id="KW-1133">Transmembrane helix</keyword>
<dbReference type="OMA" id="AMFSTAN"/>
<feature type="transmembrane region" description="Helical" evidence="8">
    <location>
        <begin position="163"/>
        <end position="185"/>
    </location>
</feature>
<feature type="transmembrane region" description="Helical" evidence="8">
    <location>
        <begin position="449"/>
        <end position="470"/>
    </location>
</feature>
<evidence type="ECO:0000256" key="4">
    <source>
        <dbReference type="ARBA" id="ARBA00022970"/>
    </source>
</evidence>
<dbReference type="InterPro" id="IPR004840">
    <property type="entry name" value="Amino_acid_permease_CS"/>
</dbReference>
<dbReference type="FunFam" id="1.20.1740.10:FF:000001">
    <property type="entry name" value="Amino acid permease"/>
    <property type="match status" value="1"/>
</dbReference>
<dbReference type="STRING" id="5286.A0A0K3CF51"/>
<evidence type="ECO:0000256" key="6">
    <source>
        <dbReference type="ARBA" id="ARBA00023136"/>
    </source>
</evidence>
<feature type="transmembrane region" description="Helical" evidence="8">
    <location>
        <begin position="87"/>
        <end position="108"/>
    </location>
</feature>
<feature type="transmembrane region" description="Helical" evidence="8">
    <location>
        <begin position="482"/>
        <end position="502"/>
    </location>
</feature>
<dbReference type="InterPro" id="IPR004841">
    <property type="entry name" value="AA-permease/SLC12A_dom"/>
</dbReference>
<sequence>MATLPDLEKAQSPPLSTKDDVEKALPTEQEDKPAKNPRGGDAVAPEHLRRNLSARQVSMIAIGGTIGTGLFLGTGRALHTGGPGSLLINYSMVGALVYLVMLCLGEIATEYPQAGSFTTYSGRFVDHAFSFTIGWNYAFNDAISCAGDLTAAQVLMEYWTDRLTWLPSLFFLFFLLGINLMPVHFYGELEYWLSILKVLSVVIFFFLGIAVNAGGNTEHKYIGGQYWTHGAAPFVDGFGGFAKLFVSAAFAYGGTESLGVTAGETKNPIRNIPRVTRSVFWRILIFYISTVIIIGFNVPYDYPNLSTKSTATSPFTLVFQQAGSKAGGSFMNAVILTSVLSAGNHAMFAGARVLYGLAVIRQAPSIFRRTNAQGVPWVSVLAISSVSLLFFGASFLPGGAGQIWTWAQNLVGVSNQLAWLCIGVASFRFRLAWKKQGRTAEQLRYPNPLGVYGGLVIIVATTFIILVQGWTVFRGTFSGVDFVANYIELPIFAGLYLFWRLLKGVRMPSLSQIDLDSGRYIQTEEDEVDDLVRAEREKGRMGWAWRMYGWVA</sequence>
<dbReference type="InterPro" id="IPR050524">
    <property type="entry name" value="APC_YAT"/>
</dbReference>
<dbReference type="Pfam" id="PF00324">
    <property type="entry name" value="AA_permease"/>
    <property type="match status" value="1"/>
</dbReference>
<keyword evidence="6 8" id="KW-0472">Membrane</keyword>
<keyword evidence="4" id="KW-0029">Amino-acid transport</keyword>
<protein>
    <submittedName>
        <fullName evidence="10">BY PROTMAP: gi|472584591|gb|EMS22177.1| amino acid transmembrane transporter [Rhodosporidium toruloides NP11] gi|647399302|emb|CDR43878.1| RHTO0S08e07448g1_1 [Rhodosporidium toruloides]</fullName>
    </submittedName>
</protein>
<evidence type="ECO:0000256" key="8">
    <source>
        <dbReference type="SAM" id="Phobius"/>
    </source>
</evidence>
<feature type="region of interest" description="Disordered" evidence="7">
    <location>
        <begin position="1"/>
        <end position="45"/>
    </location>
</feature>
<organism evidence="10 11">
    <name type="scientific">Rhodotorula toruloides</name>
    <name type="common">Yeast</name>
    <name type="synonym">Rhodosporidium toruloides</name>
    <dbReference type="NCBI Taxonomy" id="5286"/>
    <lineage>
        <taxon>Eukaryota</taxon>
        <taxon>Fungi</taxon>
        <taxon>Dikarya</taxon>
        <taxon>Basidiomycota</taxon>
        <taxon>Pucciniomycotina</taxon>
        <taxon>Microbotryomycetes</taxon>
        <taxon>Sporidiobolales</taxon>
        <taxon>Sporidiobolaceae</taxon>
        <taxon>Rhodotorula</taxon>
    </lineage>
</organism>
<feature type="transmembrane region" description="Helical" evidence="8">
    <location>
        <begin position="57"/>
        <end position="75"/>
    </location>
</feature>
<dbReference type="PIRSF" id="PIRSF006060">
    <property type="entry name" value="AA_transporter"/>
    <property type="match status" value="1"/>
</dbReference>
<reference evidence="10 11" key="1">
    <citation type="submission" date="2015-07" db="EMBL/GenBank/DDBJ databases">
        <authorList>
            <person name="Cajimat M.N.B."/>
            <person name="Milazzo M.L."/>
            <person name="Fulhorst C.F."/>
        </authorList>
    </citation>
    <scope>NUCLEOTIDE SEQUENCE [LARGE SCALE GENOMIC DNA]</scope>
    <source>
        <strain evidence="10">Single colony</strain>
    </source>
</reference>
<dbReference type="EMBL" id="CWKI01000005">
    <property type="protein sequence ID" value="CTR07155.1"/>
    <property type="molecule type" value="Genomic_DNA"/>
</dbReference>
<feature type="domain" description="Amino acid permease/ SLC12A" evidence="9">
    <location>
        <begin position="57"/>
        <end position="502"/>
    </location>
</feature>
<dbReference type="PANTHER" id="PTHR43341">
    <property type="entry name" value="AMINO ACID PERMEASE"/>
    <property type="match status" value="1"/>
</dbReference>
<comment type="subcellular location">
    <subcellularLocation>
        <location evidence="1">Membrane</location>
        <topology evidence="1">Multi-pass membrane protein</topology>
    </subcellularLocation>
</comment>
<feature type="transmembrane region" description="Helical" evidence="8">
    <location>
        <begin position="375"/>
        <end position="396"/>
    </location>
</feature>
<evidence type="ECO:0000259" key="9">
    <source>
        <dbReference type="Pfam" id="PF00324"/>
    </source>
</evidence>
<feature type="transmembrane region" description="Helical" evidence="8">
    <location>
        <begin position="333"/>
        <end position="355"/>
    </location>
</feature>
<evidence type="ECO:0000313" key="11">
    <source>
        <dbReference type="Proteomes" id="UP000199069"/>
    </source>
</evidence>
<gene>
    <name evidence="10" type="primary">FGENESH: predicted gene_5.561</name>
    <name evidence="10" type="ORF">BN2166_0030160</name>
</gene>
<name>A0A0K3CF51_RHOTO</name>
<keyword evidence="3 8" id="KW-0812">Transmembrane</keyword>
<feature type="transmembrane region" description="Helical" evidence="8">
    <location>
        <begin position="416"/>
        <end position="433"/>
    </location>
</feature>
<dbReference type="AlphaFoldDB" id="A0A0K3CF51"/>
<keyword evidence="2" id="KW-0813">Transport</keyword>
<evidence type="ECO:0000256" key="7">
    <source>
        <dbReference type="SAM" id="MobiDB-lite"/>
    </source>
</evidence>
<evidence type="ECO:0000256" key="5">
    <source>
        <dbReference type="ARBA" id="ARBA00022989"/>
    </source>
</evidence>
<dbReference type="Gene3D" id="1.20.1740.10">
    <property type="entry name" value="Amino acid/polyamine transporter I"/>
    <property type="match status" value="1"/>
</dbReference>
<keyword evidence="11" id="KW-1185">Reference proteome</keyword>
<feature type="compositionally biased region" description="Basic and acidic residues" evidence="7">
    <location>
        <begin position="17"/>
        <end position="34"/>
    </location>
</feature>
<evidence type="ECO:0000256" key="1">
    <source>
        <dbReference type="ARBA" id="ARBA00004141"/>
    </source>
</evidence>
<evidence type="ECO:0000256" key="2">
    <source>
        <dbReference type="ARBA" id="ARBA00022448"/>
    </source>
</evidence>
<evidence type="ECO:0000313" key="10">
    <source>
        <dbReference type="EMBL" id="CTR07155.1"/>
    </source>
</evidence>
<dbReference type="PROSITE" id="PS00218">
    <property type="entry name" value="AMINO_ACID_PERMEASE_1"/>
    <property type="match status" value="1"/>
</dbReference>
<feature type="transmembrane region" description="Helical" evidence="8">
    <location>
        <begin position="191"/>
        <end position="211"/>
    </location>
</feature>
<dbReference type="GO" id="GO:0015171">
    <property type="term" value="F:amino acid transmembrane transporter activity"/>
    <property type="evidence" value="ECO:0007669"/>
    <property type="project" value="TreeGrafter"/>
</dbReference>